<organism evidence="2 3">
    <name type="scientific">Candidatus Nomurabacteria bacterium RIFCSPHIGHO2_02_FULL_37_13</name>
    <dbReference type="NCBI Taxonomy" id="1801750"/>
    <lineage>
        <taxon>Bacteria</taxon>
        <taxon>Candidatus Nomuraibacteriota</taxon>
    </lineage>
</organism>
<comment type="caution">
    <text evidence="2">The sequence shown here is derived from an EMBL/GenBank/DDBJ whole genome shotgun (WGS) entry which is preliminary data.</text>
</comment>
<gene>
    <name evidence="2" type="ORF">A3B85_00025</name>
</gene>
<dbReference type="CDD" id="cd07067">
    <property type="entry name" value="HP_PGM_like"/>
    <property type="match status" value="1"/>
</dbReference>
<proteinExistence type="predicted"/>
<protein>
    <recommendedName>
        <fullName evidence="4">Phosphoglycerate mutase</fullName>
    </recommendedName>
</protein>
<evidence type="ECO:0000313" key="3">
    <source>
        <dbReference type="Proteomes" id="UP000178374"/>
    </source>
</evidence>
<dbReference type="SMART" id="SM00855">
    <property type="entry name" value="PGAM"/>
    <property type="match status" value="1"/>
</dbReference>
<dbReference type="GO" id="GO:0016791">
    <property type="term" value="F:phosphatase activity"/>
    <property type="evidence" value="ECO:0007669"/>
    <property type="project" value="TreeGrafter"/>
</dbReference>
<sequence length="222" mass="26025">MSAKLIYFVRHGETDFNAKNLRHGPEGHLIEKGRDQVLATAKRFPKNKGSPQVIISSPYDRAKETADIIAKELKMSVEYCDLLIERRNPSEIIGRSDKEIDVKEIVDRIDKSFHSDNLRYSDEENFIDLKKRAKELLDYIRSRKEKRIVMVTHSIFLKMVVSYMLLGEKLTASEYNKLSYLNPINNAGIAICSYKGYWFKKDEWKLIIWNDLIQTENLKEEY</sequence>
<feature type="binding site" evidence="1">
    <location>
        <begin position="10"/>
        <end position="17"/>
    </location>
    <ligand>
        <name>substrate</name>
    </ligand>
</feature>
<evidence type="ECO:0008006" key="4">
    <source>
        <dbReference type="Google" id="ProtNLM"/>
    </source>
</evidence>
<accession>A0A1F6W5F8</accession>
<dbReference type="InterPro" id="IPR050275">
    <property type="entry name" value="PGM_Phosphatase"/>
</dbReference>
<dbReference type="Gene3D" id="3.40.50.1240">
    <property type="entry name" value="Phosphoglycerate mutase-like"/>
    <property type="match status" value="1"/>
</dbReference>
<reference evidence="2 3" key="1">
    <citation type="journal article" date="2016" name="Nat. Commun.">
        <title>Thousands of microbial genomes shed light on interconnected biogeochemical processes in an aquifer system.</title>
        <authorList>
            <person name="Anantharaman K."/>
            <person name="Brown C.T."/>
            <person name="Hug L.A."/>
            <person name="Sharon I."/>
            <person name="Castelle C.J."/>
            <person name="Probst A.J."/>
            <person name="Thomas B.C."/>
            <person name="Singh A."/>
            <person name="Wilkins M.J."/>
            <person name="Karaoz U."/>
            <person name="Brodie E.L."/>
            <person name="Williams K.H."/>
            <person name="Hubbard S.S."/>
            <person name="Banfield J.F."/>
        </authorList>
    </citation>
    <scope>NUCLEOTIDE SEQUENCE [LARGE SCALE GENOMIC DNA]</scope>
</reference>
<dbReference type="AlphaFoldDB" id="A0A1F6W5F8"/>
<dbReference type="GO" id="GO:0005829">
    <property type="term" value="C:cytosol"/>
    <property type="evidence" value="ECO:0007669"/>
    <property type="project" value="TreeGrafter"/>
</dbReference>
<dbReference type="PANTHER" id="PTHR48100:SF44">
    <property type="entry name" value="PHOSPHATASE C1620.13-RELATED"/>
    <property type="match status" value="1"/>
</dbReference>
<dbReference type="InterPro" id="IPR029033">
    <property type="entry name" value="His_PPase_superfam"/>
</dbReference>
<dbReference type="Pfam" id="PF00300">
    <property type="entry name" value="His_Phos_1"/>
    <property type="match status" value="1"/>
</dbReference>
<dbReference type="PANTHER" id="PTHR48100">
    <property type="entry name" value="BROAD-SPECIFICITY PHOSPHATASE YOR283W-RELATED"/>
    <property type="match status" value="1"/>
</dbReference>
<dbReference type="STRING" id="1801750.A3B85_00025"/>
<evidence type="ECO:0000256" key="1">
    <source>
        <dbReference type="PIRSR" id="PIRSR613078-2"/>
    </source>
</evidence>
<dbReference type="Proteomes" id="UP000178374">
    <property type="component" value="Unassembled WGS sequence"/>
</dbReference>
<feature type="binding site" evidence="1">
    <location>
        <position position="61"/>
    </location>
    <ligand>
        <name>substrate</name>
    </ligand>
</feature>
<evidence type="ECO:0000313" key="2">
    <source>
        <dbReference type="EMBL" id="OGI76915.1"/>
    </source>
</evidence>
<dbReference type="InterPro" id="IPR013078">
    <property type="entry name" value="His_Pase_superF_clade-1"/>
</dbReference>
<name>A0A1F6W5F8_9BACT</name>
<dbReference type="EMBL" id="MFUA01000016">
    <property type="protein sequence ID" value="OGI76915.1"/>
    <property type="molecule type" value="Genomic_DNA"/>
</dbReference>
<dbReference type="SUPFAM" id="SSF53254">
    <property type="entry name" value="Phosphoglycerate mutase-like"/>
    <property type="match status" value="1"/>
</dbReference>